<comment type="caution">
    <text evidence="3">The sequence shown here is derived from an EMBL/GenBank/DDBJ whole genome shotgun (WGS) entry which is preliminary data.</text>
</comment>
<protein>
    <submittedName>
        <fullName evidence="4">Protease complex subunit PrcB family protein</fullName>
    </submittedName>
    <submittedName>
        <fullName evidence="3">Protease stability complex PrcB-like protein</fullName>
    </submittedName>
</protein>
<feature type="domain" description="PrcB C-terminal" evidence="2">
    <location>
        <begin position="70"/>
        <end position="127"/>
    </location>
</feature>
<evidence type="ECO:0000313" key="4">
    <source>
        <dbReference type="EMBL" id="RDY31024.1"/>
    </source>
</evidence>
<evidence type="ECO:0000313" key="3">
    <source>
        <dbReference type="EMBL" id="PXV90270.1"/>
    </source>
</evidence>
<reference evidence="4" key="3">
    <citation type="submission" date="2018-07" db="EMBL/GenBank/DDBJ databases">
        <authorList>
            <person name="Quirk P.G."/>
            <person name="Krulwich T.A."/>
        </authorList>
    </citation>
    <scope>NUCLEOTIDE SEQUENCE</scope>
    <source>
        <strain evidence="4">CCRI-19302</strain>
    </source>
</reference>
<keyword evidence="3" id="KW-0645">Protease</keyword>
<dbReference type="RefSeq" id="WP_094377802.1">
    <property type="nucleotide sequence ID" value="NZ_NOKA02000023.1"/>
</dbReference>
<evidence type="ECO:0000313" key="5">
    <source>
        <dbReference type="Proteomes" id="UP000216411"/>
    </source>
</evidence>
<keyword evidence="1" id="KW-0732">Signal</keyword>
<dbReference type="GO" id="GO:0006508">
    <property type="term" value="P:proteolysis"/>
    <property type="evidence" value="ECO:0007669"/>
    <property type="project" value="UniProtKB-KW"/>
</dbReference>
<evidence type="ECO:0000313" key="6">
    <source>
        <dbReference type="Proteomes" id="UP000247523"/>
    </source>
</evidence>
<dbReference type="EMBL" id="QICS01000005">
    <property type="protein sequence ID" value="PXV90270.1"/>
    <property type="molecule type" value="Genomic_DNA"/>
</dbReference>
<keyword evidence="3" id="KW-0378">Hydrolase</keyword>
<dbReference type="OrthoDB" id="422698at2"/>
<dbReference type="Proteomes" id="UP000216411">
    <property type="component" value="Unassembled WGS sequence"/>
</dbReference>
<dbReference type="GO" id="GO:0008233">
    <property type="term" value="F:peptidase activity"/>
    <property type="evidence" value="ECO:0007669"/>
    <property type="project" value="UniProtKB-KW"/>
</dbReference>
<feature type="signal peptide" evidence="1">
    <location>
        <begin position="1"/>
        <end position="20"/>
    </location>
</feature>
<accession>A0A255M6A6</accession>
<proteinExistence type="predicted"/>
<name>A0A255M6A6_9FIRM</name>
<reference evidence="4 5" key="1">
    <citation type="journal article" date="2017" name="Genome Announc.">
        <title>Draft Genome Sequence of a Sporulating and Motile Strain of Lachnotalea glycerini Isolated from Water in Quebec City, Canada.</title>
        <authorList>
            <person name="Maheux A.F."/>
            <person name="Boudreau D.K."/>
            <person name="Berube E."/>
            <person name="Boissinot M."/>
            <person name="Raymond F."/>
            <person name="Brodeur S."/>
            <person name="Corbeil J."/>
            <person name="Isabel S."/>
            <person name="Omar R.F."/>
            <person name="Bergeron M.G."/>
        </authorList>
    </citation>
    <scope>NUCLEOTIDE SEQUENCE [LARGE SCALE GENOMIC DNA]</scope>
    <source>
        <strain evidence="4 5">CCRI-19302</strain>
    </source>
</reference>
<reference evidence="3 6" key="2">
    <citation type="submission" date="2018-05" db="EMBL/GenBank/DDBJ databases">
        <title>Genomic Encyclopedia of Type Strains, Phase IV (KMG-IV): sequencing the most valuable type-strain genomes for metagenomic binning, comparative biology and taxonomic classification.</title>
        <authorList>
            <person name="Goeker M."/>
        </authorList>
    </citation>
    <scope>NUCLEOTIDE SEQUENCE [LARGE SCALE GENOMIC DNA]</scope>
    <source>
        <strain evidence="3 6">DSM 28816</strain>
    </source>
</reference>
<dbReference type="Pfam" id="PF14343">
    <property type="entry name" value="PrcB_C"/>
    <property type="match status" value="1"/>
</dbReference>
<evidence type="ECO:0000256" key="1">
    <source>
        <dbReference type="SAM" id="SignalP"/>
    </source>
</evidence>
<keyword evidence="5" id="KW-1185">Reference proteome</keyword>
<feature type="chain" id="PRO_5038223335" evidence="1">
    <location>
        <begin position="21"/>
        <end position="136"/>
    </location>
</feature>
<dbReference type="Proteomes" id="UP000247523">
    <property type="component" value="Unassembled WGS sequence"/>
</dbReference>
<organism evidence="3 6">
    <name type="scientific">Lachnotalea glycerini</name>
    <dbReference type="NCBI Taxonomy" id="1763509"/>
    <lineage>
        <taxon>Bacteria</taxon>
        <taxon>Bacillati</taxon>
        <taxon>Bacillota</taxon>
        <taxon>Clostridia</taxon>
        <taxon>Lachnospirales</taxon>
        <taxon>Lachnospiraceae</taxon>
        <taxon>Lachnotalea</taxon>
    </lineage>
</organism>
<dbReference type="InterPro" id="IPR025748">
    <property type="entry name" value="PrcB_C_dom"/>
</dbReference>
<gene>
    <name evidence="3" type="ORF">C8E03_105179</name>
    <name evidence="4" type="ORF">CG710_011630</name>
</gene>
<evidence type="ECO:0000259" key="2">
    <source>
        <dbReference type="Pfam" id="PF14343"/>
    </source>
</evidence>
<sequence length="136" mass="15478">MRRFIKIVVLVLVSSFLLNGCSMEESSNEKLRDLEFTVVSESDIPEELMKIIEEKKTSEFKITYTDNESLYICVGYGEQQTGGYSIAVNDLYLTSNAIYIDTNLIGPSKDEKISEGLSYPYVVVKTEYIDKNVVFE</sequence>
<dbReference type="EMBL" id="NOKA02000023">
    <property type="protein sequence ID" value="RDY31024.1"/>
    <property type="molecule type" value="Genomic_DNA"/>
</dbReference>
<dbReference type="AlphaFoldDB" id="A0A255M6A6"/>